<proteinExistence type="predicted"/>
<sequence>MLYATSTMRCFWHAAYFDAEFIGNYGSGMETMYRNDVVARAHVVMQLDSIFRDLRQKGKLPPFKRWILLDHYYVSYDYVDGKRLPCKIRIQHDTVYMCMIDSVSLNQAMRQLWNIPDVIVSPHKESGMWLYSLHIKTTKSRWHARNYPDTLDEYPRDRDMLWLFCENAYGYSHCFYQHETDGFFHQYTGLYLTTANVLQAQELIREHYGINTSITSQYVTPAILRKYVWY</sequence>
<protein>
    <submittedName>
        <fullName evidence="1">Uncharacterized protein</fullName>
    </submittedName>
</protein>
<comment type="caution">
    <text evidence="1">The sequence shown here is derived from an EMBL/GenBank/DDBJ whole genome shotgun (WGS) entry which is preliminary data.</text>
</comment>
<evidence type="ECO:0000313" key="1">
    <source>
        <dbReference type="EMBL" id="HEC77645.1"/>
    </source>
</evidence>
<dbReference type="AlphaFoldDB" id="A0A9C9EKL9"/>
<dbReference type="Proteomes" id="UP000885826">
    <property type="component" value="Unassembled WGS sequence"/>
</dbReference>
<dbReference type="EMBL" id="DRIG01000010">
    <property type="protein sequence ID" value="HEC77645.1"/>
    <property type="molecule type" value="Genomic_DNA"/>
</dbReference>
<gene>
    <name evidence="1" type="ORF">ENI34_00705</name>
</gene>
<reference evidence="1" key="1">
    <citation type="journal article" date="2020" name="mSystems">
        <title>Genome- and Community-Level Interaction Insights into Carbon Utilization and Element Cycling Functions of Hydrothermarchaeota in Hydrothermal Sediment.</title>
        <authorList>
            <person name="Zhou Z."/>
            <person name="Liu Y."/>
            <person name="Xu W."/>
            <person name="Pan J."/>
            <person name="Luo Z.H."/>
            <person name="Li M."/>
        </authorList>
    </citation>
    <scope>NUCLEOTIDE SEQUENCE</scope>
    <source>
        <strain evidence="1">HyVt-388</strain>
    </source>
</reference>
<organism evidence="1 2">
    <name type="scientific">candidate division WOR-3 bacterium</name>
    <dbReference type="NCBI Taxonomy" id="2052148"/>
    <lineage>
        <taxon>Bacteria</taxon>
        <taxon>Bacteria division WOR-3</taxon>
    </lineage>
</organism>
<evidence type="ECO:0000313" key="2">
    <source>
        <dbReference type="Proteomes" id="UP000885826"/>
    </source>
</evidence>
<name>A0A9C9EKL9_UNCW3</name>
<accession>A0A9C9EKL9</accession>